<accession>A0A0N8H5I5</accession>
<evidence type="ECO:0000313" key="1">
    <source>
        <dbReference type="EMBL" id="KPM36268.1"/>
    </source>
</evidence>
<gene>
    <name evidence="1" type="ORF">AK830_g10286</name>
</gene>
<name>A0A0N8H5I5_9HYPO</name>
<dbReference type="Gene3D" id="3.30.460.40">
    <property type="match status" value="1"/>
</dbReference>
<dbReference type="EMBL" id="LKCW01000210">
    <property type="protein sequence ID" value="KPM36268.1"/>
    <property type="molecule type" value="Genomic_DNA"/>
</dbReference>
<dbReference type="InterPro" id="IPR043519">
    <property type="entry name" value="NT_sf"/>
</dbReference>
<dbReference type="Proteomes" id="UP000050424">
    <property type="component" value="Unassembled WGS sequence"/>
</dbReference>
<organism evidence="1 2">
    <name type="scientific">Neonectria ditissima</name>
    <dbReference type="NCBI Taxonomy" id="78410"/>
    <lineage>
        <taxon>Eukaryota</taxon>
        <taxon>Fungi</taxon>
        <taxon>Dikarya</taxon>
        <taxon>Ascomycota</taxon>
        <taxon>Pezizomycotina</taxon>
        <taxon>Sordariomycetes</taxon>
        <taxon>Hypocreomycetidae</taxon>
        <taxon>Hypocreales</taxon>
        <taxon>Nectriaceae</taxon>
        <taxon>Neonectria</taxon>
    </lineage>
</organism>
<dbReference type="SUPFAM" id="SSF81301">
    <property type="entry name" value="Nucleotidyltransferase"/>
    <property type="match status" value="1"/>
</dbReference>
<reference evidence="1 2" key="1">
    <citation type="submission" date="2015-09" db="EMBL/GenBank/DDBJ databases">
        <title>Draft genome of a European isolate of the apple canker pathogen Neonectria ditissima.</title>
        <authorList>
            <person name="Gomez-Cortecero A."/>
            <person name="Harrison R.J."/>
            <person name="Armitage A.D."/>
        </authorList>
    </citation>
    <scope>NUCLEOTIDE SEQUENCE [LARGE SCALE GENOMIC DNA]</scope>
    <source>
        <strain evidence="1 2">R09/05</strain>
    </source>
</reference>
<comment type="caution">
    <text evidence="1">The sequence shown here is derived from an EMBL/GenBank/DDBJ whole genome shotgun (WGS) entry which is preliminary data.</text>
</comment>
<proteinExistence type="predicted"/>
<sequence>MPAPSSYQVAAACMSAILEKHAIKHAIIGGSAVSFLGHTRRTLDIDVLIDVKNPEETRGRISQLLIDGDSRFSVEHNKLFFTSPQGRIPIETLPIGHIGLPRQLLVIRPGDGTVPVLHPAVLILTKIKRCVHLIHSTRPQSVTKFHSDVSDINFLMKWLVENEKKVDFVGYQSANVDKLYAATKDLVKHWKETGESEGIELMDLVLEHSDREKIMD</sequence>
<dbReference type="OrthoDB" id="10066232at2759"/>
<dbReference type="AlphaFoldDB" id="A0A0N8H5I5"/>
<keyword evidence="2" id="KW-1185">Reference proteome</keyword>
<evidence type="ECO:0000313" key="2">
    <source>
        <dbReference type="Proteomes" id="UP000050424"/>
    </source>
</evidence>
<protein>
    <submittedName>
        <fullName evidence="1">Uncharacterized protein</fullName>
    </submittedName>
</protein>
<dbReference type="STRING" id="78410.A0A0N8H5I5"/>